<dbReference type="AlphaFoldDB" id="A0A4R2P962"/>
<dbReference type="RefSeq" id="WP_132743102.1">
    <property type="nucleotide sequence ID" value="NZ_SLXK01000002.1"/>
</dbReference>
<proteinExistence type="predicted"/>
<evidence type="ECO:0000313" key="2">
    <source>
        <dbReference type="EMBL" id="TCP31570.1"/>
    </source>
</evidence>
<organism evidence="2 3">
    <name type="scientific">Scopulibacillus darangshiensis</name>
    <dbReference type="NCBI Taxonomy" id="442528"/>
    <lineage>
        <taxon>Bacteria</taxon>
        <taxon>Bacillati</taxon>
        <taxon>Bacillota</taxon>
        <taxon>Bacilli</taxon>
        <taxon>Bacillales</taxon>
        <taxon>Sporolactobacillaceae</taxon>
        <taxon>Scopulibacillus</taxon>
    </lineage>
</organism>
<evidence type="ECO:0000256" key="1">
    <source>
        <dbReference type="SAM" id="Phobius"/>
    </source>
</evidence>
<keyword evidence="1" id="KW-1133">Transmembrane helix</keyword>
<keyword evidence="1" id="KW-0812">Transmembrane</keyword>
<feature type="transmembrane region" description="Helical" evidence="1">
    <location>
        <begin position="7"/>
        <end position="30"/>
    </location>
</feature>
<gene>
    <name evidence="2" type="ORF">EV207_10259</name>
</gene>
<sequence>MKFFKSLWFWSILCTLIIALTIGGFVTNWLSQQQTSGHSQKEIGKVSGEIADKMTKKVESKKMKKEDIGTIIADTHAFYNETTGWGAINHLIWDDQIQEANNIIRITETVEVTGTLRADFDKAKKTAQDVIAKQDPEKVRLLHRIFHDLDKAVNDYENPDTFGVTETYGDGK</sequence>
<dbReference type="EMBL" id="SLXK01000002">
    <property type="protein sequence ID" value="TCP31570.1"/>
    <property type="molecule type" value="Genomic_DNA"/>
</dbReference>
<protein>
    <submittedName>
        <fullName evidence="2">Uncharacterized protein</fullName>
    </submittedName>
</protein>
<reference evidence="2 3" key="1">
    <citation type="submission" date="2019-03" db="EMBL/GenBank/DDBJ databases">
        <title>Genomic Encyclopedia of Type Strains, Phase IV (KMG-IV): sequencing the most valuable type-strain genomes for metagenomic binning, comparative biology and taxonomic classification.</title>
        <authorList>
            <person name="Goeker M."/>
        </authorList>
    </citation>
    <scope>NUCLEOTIDE SEQUENCE [LARGE SCALE GENOMIC DNA]</scope>
    <source>
        <strain evidence="2 3">DSM 19377</strain>
    </source>
</reference>
<name>A0A4R2P962_9BACL</name>
<accession>A0A4R2P962</accession>
<keyword evidence="3" id="KW-1185">Reference proteome</keyword>
<comment type="caution">
    <text evidence="2">The sequence shown here is derived from an EMBL/GenBank/DDBJ whole genome shotgun (WGS) entry which is preliminary data.</text>
</comment>
<evidence type="ECO:0000313" key="3">
    <source>
        <dbReference type="Proteomes" id="UP000295416"/>
    </source>
</evidence>
<dbReference type="Proteomes" id="UP000295416">
    <property type="component" value="Unassembled WGS sequence"/>
</dbReference>
<keyword evidence="1" id="KW-0472">Membrane</keyword>
<dbReference type="OrthoDB" id="2087420at2"/>